<dbReference type="Proteomes" id="UP000224460">
    <property type="component" value="Unassembled WGS sequence"/>
</dbReference>
<keyword evidence="2" id="KW-1185">Reference proteome</keyword>
<gene>
    <name evidence="1" type="ORF">CS063_11940</name>
</gene>
<dbReference type="EMBL" id="PEDL01000013">
    <property type="protein sequence ID" value="PHV70182.1"/>
    <property type="molecule type" value="Genomic_DNA"/>
</dbReference>
<comment type="caution">
    <text evidence="1">The sequence shown here is derived from an EMBL/GenBank/DDBJ whole genome shotgun (WGS) entry which is preliminary data.</text>
</comment>
<accession>A0AC61DAU8</accession>
<proteinExistence type="predicted"/>
<name>A0AC61DAU8_9FIRM</name>
<organism evidence="1 2">
    <name type="scientific">Sporanaerobium hydrogeniformans</name>
    <dbReference type="NCBI Taxonomy" id="3072179"/>
    <lineage>
        <taxon>Bacteria</taxon>
        <taxon>Bacillati</taxon>
        <taxon>Bacillota</taxon>
        <taxon>Clostridia</taxon>
        <taxon>Lachnospirales</taxon>
        <taxon>Lachnospiraceae</taxon>
        <taxon>Sporanaerobium</taxon>
    </lineage>
</organism>
<protein>
    <submittedName>
        <fullName evidence="1">Uncharacterized protein</fullName>
    </submittedName>
</protein>
<evidence type="ECO:0000313" key="1">
    <source>
        <dbReference type="EMBL" id="PHV70182.1"/>
    </source>
</evidence>
<evidence type="ECO:0000313" key="2">
    <source>
        <dbReference type="Proteomes" id="UP000224460"/>
    </source>
</evidence>
<reference evidence="1" key="1">
    <citation type="submission" date="2017-10" db="EMBL/GenBank/DDBJ databases">
        <title>Genome sequence of cellulolytic Lachnospiraceae bacterium XHS1971 isolated from hotspring sediment.</title>
        <authorList>
            <person name="Vasudevan G."/>
            <person name="Joshi A.J."/>
            <person name="Hivarkar S."/>
            <person name="Lanjekar V.B."/>
            <person name="Dhakephalkar P.K."/>
            <person name="Dagar S."/>
        </authorList>
    </citation>
    <scope>NUCLEOTIDE SEQUENCE</scope>
    <source>
        <strain evidence="1">XHS1971</strain>
    </source>
</reference>
<sequence length="473" mass="54596">MKKITIVGAGPAGLTAAYEILKRTPQYEVTILEQTDRIGGIACTVCHNGNYMDLGGHRFYSKCDSITKWWHAIPGVTLLKKERKSEIYYNKKFLDYPIKANLKSLRALGIKELVLIFVHYLKAQMIKKEENSLEDFYINRFGKRLYKLFFKNYTEKVWGIAPDKISPDWGSQRVKGLSIFEVIKDSLKSCLHLKDNSNTQTSLIEAFYYPSYGPGELWSAVAEEIIQMGGHIKKNCAVYKVQIEKKQITEVSYRWDGKEISEPTDILISSMPIKNLISGMENVPDAIRKLANGLVYRDFITVGMLIKNMPIKTDNCWIYMQDKSVQMGRVQIFNNWSSSLVKEPNETVWLGLEYFCNKEDALWNKSDKEIADFAADELIHTGMLSDKSAIIDTHIERIEKAYPAYFGTYKHMQEIRGFLDSFENLYCIGRNGQHRYNNMDHSMLTAFECVNHILDDVKCKDAIWKVNTEKEYN</sequence>